<dbReference type="EMBL" id="KV921319">
    <property type="protein sequence ID" value="ORE18992.1"/>
    <property type="molecule type" value="Genomic_DNA"/>
</dbReference>
<evidence type="ECO:0000259" key="1">
    <source>
        <dbReference type="Pfam" id="PF14214"/>
    </source>
</evidence>
<dbReference type="OMA" id="NDHTHEL"/>
<gene>
    <name evidence="2" type="ORF">BCV71DRAFT_178545</name>
</gene>
<dbReference type="PANTHER" id="PTHR45786">
    <property type="entry name" value="DNA BINDING PROTEIN-LIKE"/>
    <property type="match status" value="1"/>
</dbReference>
<name>A0A0A1NS39_RHIZD</name>
<proteinExistence type="predicted"/>
<protein>
    <recommendedName>
        <fullName evidence="1">Helitron helicase-like domain-containing protein</fullName>
    </recommendedName>
</protein>
<reference evidence="2 3" key="1">
    <citation type="journal article" date="2016" name="Proc. Natl. Acad. Sci. U.S.A.">
        <title>Lipid metabolic changes in an early divergent fungus govern the establishment of a mutualistic symbiosis with endobacteria.</title>
        <authorList>
            <person name="Lastovetsky O.A."/>
            <person name="Gaspar M.L."/>
            <person name="Mondo S.J."/>
            <person name="LaButti K.M."/>
            <person name="Sandor L."/>
            <person name="Grigoriev I.V."/>
            <person name="Henry S.A."/>
            <person name="Pawlowska T.E."/>
        </authorList>
    </citation>
    <scope>NUCLEOTIDE SEQUENCE [LARGE SCALE GENOMIC DNA]</scope>
    <source>
        <strain evidence="2 3">ATCC 11559</strain>
    </source>
</reference>
<accession>A0A0A1NS39</accession>
<sequence>MCTIIYKLHWICQNQNRLRTNVYSSIADAIVEGDQVNAANLERRFILSSSYHDDPRFMAELYYDSMAIVRHFGKPSLFITFTANIDWAEIIGELLPSQVAFDIPDLIARAPVMLFSTFLMSMN</sequence>
<dbReference type="Proteomes" id="UP000242381">
    <property type="component" value="Unassembled WGS sequence"/>
</dbReference>
<dbReference type="InterPro" id="IPR025476">
    <property type="entry name" value="Helitron_helicase-like"/>
</dbReference>
<evidence type="ECO:0000313" key="2">
    <source>
        <dbReference type="EMBL" id="ORE18992.1"/>
    </source>
</evidence>
<dbReference type="PANTHER" id="PTHR45786:SF74">
    <property type="entry name" value="ATP-DEPENDENT DNA HELICASE"/>
    <property type="match status" value="1"/>
</dbReference>
<organism evidence="2 3">
    <name type="scientific">Rhizopus microsporus</name>
    <dbReference type="NCBI Taxonomy" id="58291"/>
    <lineage>
        <taxon>Eukaryota</taxon>
        <taxon>Fungi</taxon>
        <taxon>Fungi incertae sedis</taxon>
        <taxon>Mucoromycota</taxon>
        <taxon>Mucoromycotina</taxon>
        <taxon>Mucoromycetes</taxon>
        <taxon>Mucorales</taxon>
        <taxon>Mucorineae</taxon>
        <taxon>Rhizopodaceae</taxon>
        <taxon>Rhizopus</taxon>
    </lineage>
</organism>
<dbReference type="Pfam" id="PF14214">
    <property type="entry name" value="Helitron_like_N"/>
    <property type="match status" value="1"/>
</dbReference>
<feature type="domain" description="Helitron helicase-like" evidence="1">
    <location>
        <begin position="7"/>
        <end position="111"/>
    </location>
</feature>
<evidence type="ECO:0000313" key="3">
    <source>
        <dbReference type="Proteomes" id="UP000242381"/>
    </source>
</evidence>
<dbReference type="AlphaFoldDB" id="A0A0A1NS39"/>